<keyword evidence="9 11" id="KW-0472">Membrane</keyword>
<dbReference type="InterPro" id="IPR003591">
    <property type="entry name" value="Leu-rich_rpt_typical-subtyp"/>
</dbReference>
<sequence length="1178" mass="131886">MNRGVQQCFPVKRPWSLVKCLLWVLVIFVQVHEHKGCLEEERIGLLRLKAFLKSNVDIGDRLPSWIEDADPISSDCCGWEQVSCNSTTGHVVELSLHDMKQQYYPFPDGSFVQRATIRKENIWLLNVSLFQPFKKLISLDLSCNEIGGCIANEGFERLAILRRLEVLNLGYNSFEDSIFPSLTQLSSLTTLVLANNSHLGNWTTVAGSKSLSRLENLETLDISWTNFSKSAISSLSTAVKSSSLRNLNLAGLGIEGPLPAQELSALENLERLDLSFNWLSDYGLTPEEFHGLSKLSKLKHLDLSSNWFGNQILRVLGAQLPDLESLNLGDNSIGWPLSIKELHGLSKLSKLKHLDLSFNHFGKQILGVLGTLPALKSLNLRNIGIEGPLSIKDLANFSRLEILDMSENRLNGSISPYIGALSSAKAISLSDNNFNGDFPSQDLCRLKKLEDFDISYNDFEGILPRCINNISSLRVLDISGNRFIGNLSSSLVASLNPTTIEYIDLSHNLFEGLFSFSSFANHSKLKVVRIMSDNSKLVIETENPMGWTPLFQLMALALQNCNLNKLTGNIPKFLFDQHRLEEVDFSHNKLKGSFPLWLLENNTRMQQLNLRNNSFEGRFYLQPKHHINVSLIDVSGNHLDGRLQENIGKIMPNLRVLNISRNHFEGDLPSSVGDMSYLEVLDLSFNRFSGKVPTELVSKCTSLNILNLCNNNFQGEIFSKHFKLSALMMLQLNSNQFTGTLSSVLSTLREMYLFDIGNNRMSGTIPNWIGNIKVSGGALVMNNNFFEGHIPCGLHSTFLIDLSHNSLSGPLPSCLDEQSNVLLQGNKLTGSIPSALFNSSSLKTLDVRDNNLSGTLHIEISTFSDLRILLLGGNNFGGMIPNQVCLLKKIGIMDLSRNSFSGTIPNCFHNITFGKINATDLAFSQSHFIYPTWSNEEDLIYESLLEKYILDSYVEIPYEHNNQVEVQFVTKYRSRTYKGGILDYMSGLDLSCNRLTGGIPAKLGQLSSIHSLNLSHNQLIGSIPETFSSLASIESLDLSHNSLSGEIPSTLVDLNFMEIFNVSYNNLSGKVPDTKYQFGTFDKSSYEGNPFLCGPPLENCYTTADKSNPKPKKPSKSYEVDHVAFFASFLVSYLIFFLLVVSILYINPYWRQMCFNLIEDLMYWSYFTVLISLKRLAN</sequence>
<dbReference type="PANTHER" id="PTHR48062">
    <property type="entry name" value="RECEPTOR-LIKE PROTEIN 14"/>
    <property type="match status" value="1"/>
</dbReference>
<dbReference type="FunFam" id="3.80.10.10:FF:000383">
    <property type="entry name" value="Leucine-rich repeat receptor protein kinase EMS1"/>
    <property type="match status" value="1"/>
</dbReference>
<evidence type="ECO:0000313" key="15">
    <source>
        <dbReference type="EMBL" id="KAG6621629.1"/>
    </source>
</evidence>
<feature type="transmembrane region" description="Helical" evidence="11">
    <location>
        <begin position="1123"/>
        <end position="1146"/>
    </location>
</feature>
<evidence type="ECO:0000256" key="6">
    <source>
        <dbReference type="ARBA" id="ARBA00022729"/>
    </source>
</evidence>
<evidence type="ECO:0008006" key="17">
    <source>
        <dbReference type="Google" id="ProtNLM"/>
    </source>
</evidence>
<evidence type="ECO:0000256" key="11">
    <source>
        <dbReference type="SAM" id="Phobius"/>
    </source>
</evidence>
<dbReference type="FunFam" id="3.80.10.10:FF:000213">
    <property type="entry name" value="Tyrosine-sulfated glycopeptide receptor 1"/>
    <property type="match status" value="1"/>
</dbReference>
<comment type="caution">
    <text evidence="15">The sequence shown here is derived from an EMBL/GenBank/DDBJ whole genome shotgun (WGS) entry which is preliminary data.</text>
</comment>
<evidence type="ECO:0000256" key="4">
    <source>
        <dbReference type="ARBA" id="ARBA00022614"/>
    </source>
</evidence>
<dbReference type="Pfam" id="PF00560">
    <property type="entry name" value="LRR_1"/>
    <property type="match status" value="4"/>
</dbReference>
<dbReference type="InterPro" id="IPR055414">
    <property type="entry name" value="LRR_R13L4/SHOC2-like"/>
</dbReference>
<gene>
    <name evidence="15" type="ORF">I3842_Q015600</name>
</gene>
<dbReference type="Pfam" id="PF08263">
    <property type="entry name" value="LRRNT_2"/>
    <property type="match status" value="1"/>
</dbReference>
<evidence type="ECO:0000256" key="12">
    <source>
        <dbReference type="SAM" id="SignalP"/>
    </source>
</evidence>
<dbReference type="Pfam" id="PF23598">
    <property type="entry name" value="LRR_14"/>
    <property type="match status" value="1"/>
</dbReference>
<dbReference type="FunFam" id="3.80.10.10:FF:000095">
    <property type="entry name" value="LRR receptor-like serine/threonine-protein kinase GSO1"/>
    <property type="match status" value="1"/>
</dbReference>
<dbReference type="AlphaFoldDB" id="A0A922A6I3"/>
<evidence type="ECO:0000259" key="13">
    <source>
        <dbReference type="Pfam" id="PF08263"/>
    </source>
</evidence>
<evidence type="ECO:0000313" key="16">
    <source>
        <dbReference type="Proteomes" id="UP000811246"/>
    </source>
</evidence>
<dbReference type="InterPro" id="IPR051502">
    <property type="entry name" value="RLP_Defense_Trigger"/>
</dbReference>
<name>A0A922A6I3_CARIL</name>
<dbReference type="SMART" id="SM00369">
    <property type="entry name" value="LRR_TYP"/>
    <property type="match status" value="10"/>
</dbReference>
<dbReference type="EMBL" id="MU228852">
    <property type="protein sequence ID" value="KAG6621629.1"/>
    <property type="molecule type" value="Genomic_DNA"/>
</dbReference>
<reference evidence="15" key="1">
    <citation type="submission" date="2021-01" db="EMBL/GenBank/DDBJ databases">
        <authorList>
            <person name="Lovell J.T."/>
            <person name="Bentley N."/>
            <person name="Bhattarai G."/>
            <person name="Jenkins J.W."/>
            <person name="Sreedasyam A."/>
            <person name="Alarcon Y."/>
            <person name="Bock C."/>
            <person name="Boston L."/>
            <person name="Carlson J."/>
            <person name="Cervantes K."/>
            <person name="Clermont K."/>
            <person name="Krom N."/>
            <person name="Kubenka K."/>
            <person name="Mamidi S."/>
            <person name="Mattison C."/>
            <person name="Monteros M."/>
            <person name="Pisani C."/>
            <person name="Plott C."/>
            <person name="Rajasekar S."/>
            <person name="Rhein H.S."/>
            <person name="Rohla C."/>
            <person name="Song M."/>
            <person name="Hilaire R.S."/>
            <person name="Shu S."/>
            <person name="Wells L."/>
            <person name="Wang X."/>
            <person name="Webber J."/>
            <person name="Heerema R.J."/>
            <person name="Klein P."/>
            <person name="Conner P."/>
            <person name="Grauke L."/>
            <person name="Grimwood J."/>
            <person name="Schmutz J."/>
            <person name="Randall J.J."/>
        </authorList>
    </citation>
    <scope>NUCLEOTIDE SEQUENCE</scope>
    <source>
        <tissue evidence="15">Leaf</tissue>
    </source>
</reference>
<dbReference type="InterPro" id="IPR001611">
    <property type="entry name" value="Leu-rich_rpt"/>
</dbReference>
<dbReference type="PANTHER" id="PTHR48062:SF52">
    <property type="entry name" value="RECEPTOR-LIKE PROTEIN 8-RELATED"/>
    <property type="match status" value="1"/>
</dbReference>
<comment type="similarity">
    <text evidence="2">Belongs to the RLP family.</text>
</comment>
<feature type="domain" description="Leucine-rich repeat-containing N-terminal plant-type" evidence="13">
    <location>
        <begin position="39"/>
        <end position="85"/>
    </location>
</feature>
<organism evidence="15 16">
    <name type="scientific">Carya illinoinensis</name>
    <name type="common">Pecan</name>
    <dbReference type="NCBI Taxonomy" id="32201"/>
    <lineage>
        <taxon>Eukaryota</taxon>
        <taxon>Viridiplantae</taxon>
        <taxon>Streptophyta</taxon>
        <taxon>Embryophyta</taxon>
        <taxon>Tracheophyta</taxon>
        <taxon>Spermatophyta</taxon>
        <taxon>Magnoliopsida</taxon>
        <taxon>eudicotyledons</taxon>
        <taxon>Gunneridae</taxon>
        <taxon>Pentapetalae</taxon>
        <taxon>rosids</taxon>
        <taxon>fabids</taxon>
        <taxon>Fagales</taxon>
        <taxon>Juglandaceae</taxon>
        <taxon>Carya</taxon>
    </lineage>
</organism>
<feature type="chain" id="PRO_5037756176" description="Leucine-rich repeat-containing N-terminal plant-type domain-containing protein" evidence="12">
    <location>
        <begin position="34"/>
        <end position="1178"/>
    </location>
</feature>
<feature type="signal peptide" evidence="12">
    <location>
        <begin position="1"/>
        <end position="33"/>
    </location>
</feature>
<evidence type="ECO:0000256" key="7">
    <source>
        <dbReference type="ARBA" id="ARBA00022737"/>
    </source>
</evidence>
<evidence type="ECO:0000256" key="10">
    <source>
        <dbReference type="ARBA" id="ARBA00023180"/>
    </source>
</evidence>
<keyword evidence="8 11" id="KW-1133">Transmembrane helix</keyword>
<evidence type="ECO:0000256" key="3">
    <source>
        <dbReference type="ARBA" id="ARBA00022475"/>
    </source>
</evidence>
<feature type="domain" description="Disease resistance R13L4/SHOC-2-like LRR" evidence="14">
    <location>
        <begin position="243"/>
        <end position="406"/>
    </location>
</feature>
<keyword evidence="4" id="KW-0433">Leucine-rich repeat</keyword>
<evidence type="ECO:0000259" key="14">
    <source>
        <dbReference type="Pfam" id="PF23598"/>
    </source>
</evidence>
<protein>
    <recommendedName>
        <fullName evidence="17">Leucine-rich repeat-containing N-terminal plant-type domain-containing protein</fullName>
    </recommendedName>
</protein>
<evidence type="ECO:0000256" key="1">
    <source>
        <dbReference type="ARBA" id="ARBA00004251"/>
    </source>
</evidence>
<evidence type="ECO:0000256" key="5">
    <source>
        <dbReference type="ARBA" id="ARBA00022692"/>
    </source>
</evidence>
<evidence type="ECO:0000256" key="9">
    <source>
        <dbReference type="ARBA" id="ARBA00023136"/>
    </source>
</evidence>
<keyword evidence="10" id="KW-0325">Glycoprotein</keyword>
<dbReference type="InterPro" id="IPR013210">
    <property type="entry name" value="LRR_N_plant-typ"/>
</dbReference>
<comment type="subcellular location">
    <subcellularLocation>
        <location evidence="1">Cell membrane</location>
        <topology evidence="1">Single-pass type I membrane protein</topology>
    </subcellularLocation>
</comment>
<accession>A0A922A6I3</accession>
<evidence type="ECO:0000256" key="8">
    <source>
        <dbReference type="ARBA" id="ARBA00022989"/>
    </source>
</evidence>
<keyword evidence="6 12" id="KW-0732">Signal</keyword>
<keyword evidence="5 11" id="KW-0812">Transmembrane</keyword>
<dbReference type="Pfam" id="PF13855">
    <property type="entry name" value="LRR_8"/>
    <property type="match status" value="1"/>
</dbReference>
<keyword evidence="3" id="KW-1003">Cell membrane</keyword>
<dbReference type="GO" id="GO:0005886">
    <property type="term" value="C:plasma membrane"/>
    <property type="evidence" value="ECO:0007669"/>
    <property type="project" value="UniProtKB-SubCell"/>
</dbReference>
<evidence type="ECO:0000256" key="2">
    <source>
        <dbReference type="ARBA" id="ARBA00009592"/>
    </source>
</evidence>
<proteinExistence type="inferred from homology"/>
<keyword evidence="7" id="KW-0677">Repeat</keyword>
<dbReference type="Proteomes" id="UP000811246">
    <property type="component" value="Unassembled WGS sequence"/>
</dbReference>